<dbReference type="SMART" id="SM00530">
    <property type="entry name" value="HTH_XRE"/>
    <property type="match status" value="1"/>
</dbReference>
<dbReference type="EMBL" id="CP104067">
    <property type="protein sequence ID" value="WAH42804.1"/>
    <property type="molecule type" value="Genomic_DNA"/>
</dbReference>
<dbReference type="InterPro" id="IPR001387">
    <property type="entry name" value="Cro/C1-type_HTH"/>
</dbReference>
<reference evidence="2" key="1">
    <citation type="submission" date="2022-08" db="EMBL/GenBank/DDBJ databases">
        <title>Alicyclobacillus fastidiosus DSM 17978, complete genome.</title>
        <authorList>
            <person name="Wang Q."/>
            <person name="Cai R."/>
            <person name="Wang Z."/>
        </authorList>
    </citation>
    <scope>NUCLEOTIDE SEQUENCE</scope>
    <source>
        <strain evidence="2">DSM 17978</strain>
    </source>
</reference>
<evidence type="ECO:0000259" key="1">
    <source>
        <dbReference type="PROSITE" id="PS50943"/>
    </source>
</evidence>
<sequence length="170" mass="19588">MSLGQVIKEVRKARGLSQTDLGIPYGQSMIGRIERDERRVAPDIAPILVDKLDHPAVSITAMHEMTGGVGPVYLNGDNVDLHRSSVRERCLHEMSESMDAIQRFHTSKPPERETERERNQRKEHLLEVLDSIVHEYMYVAVQCEEYGFSFKELHNAHYAKLRSLRLVQEH</sequence>
<dbReference type="PROSITE" id="PS50943">
    <property type="entry name" value="HTH_CROC1"/>
    <property type="match status" value="1"/>
</dbReference>
<dbReference type="InterPro" id="IPR010982">
    <property type="entry name" value="Lambda_DNA-bd_dom_sf"/>
</dbReference>
<proteinExistence type="predicted"/>
<dbReference type="RefSeq" id="WP_268006679.1">
    <property type="nucleotide sequence ID" value="NZ_BSUT01000001.1"/>
</dbReference>
<dbReference type="Proteomes" id="UP001164761">
    <property type="component" value="Chromosome"/>
</dbReference>
<name>A0ABY6ZIW1_9BACL</name>
<organism evidence="2 3">
    <name type="scientific">Alicyclobacillus fastidiosus</name>
    <dbReference type="NCBI Taxonomy" id="392011"/>
    <lineage>
        <taxon>Bacteria</taxon>
        <taxon>Bacillati</taxon>
        <taxon>Bacillota</taxon>
        <taxon>Bacilli</taxon>
        <taxon>Bacillales</taxon>
        <taxon>Alicyclobacillaceae</taxon>
        <taxon>Alicyclobacillus</taxon>
    </lineage>
</organism>
<keyword evidence="3" id="KW-1185">Reference proteome</keyword>
<dbReference type="CDD" id="cd00093">
    <property type="entry name" value="HTH_XRE"/>
    <property type="match status" value="1"/>
</dbReference>
<accession>A0ABY6ZIW1</accession>
<gene>
    <name evidence="2" type="ORF">NZD89_05070</name>
</gene>
<feature type="domain" description="HTH cro/C1-type" evidence="1">
    <location>
        <begin position="7"/>
        <end position="59"/>
    </location>
</feature>
<evidence type="ECO:0000313" key="2">
    <source>
        <dbReference type="EMBL" id="WAH42804.1"/>
    </source>
</evidence>
<dbReference type="SUPFAM" id="SSF47413">
    <property type="entry name" value="lambda repressor-like DNA-binding domains"/>
    <property type="match status" value="1"/>
</dbReference>
<protein>
    <submittedName>
        <fullName evidence="2">Helix-turn-helix domain-containing protein</fullName>
    </submittedName>
</protein>
<evidence type="ECO:0000313" key="3">
    <source>
        <dbReference type="Proteomes" id="UP001164761"/>
    </source>
</evidence>
<dbReference type="Gene3D" id="1.10.260.40">
    <property type="entry name" value="lambda repressor-like DNA-binding domains"/>
    <property type="match status" value="1"/>
</dbReference>